<evidence type="ECO:0000313" key="6">
    <source>
        <dbReference type="Proteomes" id="UP000599085"/>
    </source>
</evidence>
<dbReference type="EC" id="3.6.1.9" evidence="4"/>
<dbReference type="HAMAP" id="MF_00528">
    <property type="entry name" value="Maf"/>
    <property type="match status" value="1"/>
</dbReference>
<dbReference type="PIRSF" id="PIRSF006305">
    <property type="entry name" value="Maf"/>
    <property type="match status" value="1"/>
</dbReference>
<keyword evidence="4" id="KW-0963">Cytoplasm</keyword>
<comment type="similarity">
    <text evidence="4">Belongs to the Maf family.</text>
</comment>
<dbReference type="Gene3D" id="3.90.950.10">
    <property type="match status" value="1"/>
</dbReference>
<feature type="active site" description="Proton acceptor" evidence="4">
    <location>
        <position position="86"/>
    </location>
</feature>
<evidence type="ECO:0000256" key="2">
    <source>
        <dbReference type="ARBA" id="ARBA00022801"/>
    </source>
</evidence>
<evidence type="ECO:0000256" key="1">
    <source>
        <dbReference type="ARBA" id="ARBA00001968"/>
    </source>
</evidence>
<comment type="caution">
    <text evidence="4">Lacks conserved residue(s) required for the propagation of feature annotation.</text>
</comment>
<evidence type="ECO:0000256" key="3">
    <source>
        <dbReference type="ARBA" id="ARBA00023080"/>
    </source>
</evidence>
<dbReference type="Proteomes" id="UP000599085">
    <property type="component" value="Unassembled WGS sequence"/>
</dbReference>
<dbReference type="Pfam" id="PF02545">
    <property type="entry name" value="Maf"/>
    <property type="match status" value="1"/>
</dbReference>
<organism evidence="5 6">
    <name type="scientific">Bombella apis</name>
    <dbReference type="NCBI Taxonomy" id="1785988"/>
    <lineage>
        <taxon>Bacteria</taxon>
        <taxon>Pseudomonadati</taxon>
        <taxon>Pseudomonadota</taxon>
        <taxon>Alphaproteobacteria</taxon>
        <taxon>Acetobacterales</taxon>
        <taxon>Acetobacteraceae</taxon>
        <taxon>Bombella</taxon>
    </lineage>
</organism>
<accession>A0ABR9MS59</accession>
<sequence length="209" mass="22297">MIAAARSFTRRVPMPVLASGSAIRLQLLHAAGVPVTASPVDVDEDALRRQAEAQGLSLRDTALALAQAKAEAASGQHPGRFIIAADQILELEGRAFAKPADLTEARTHLLALRGRTHALHAAVTLWRDGQPLWSHISSPTLTMRSFSEVFLDDYLQKEGNVLLSCVGCYRIEGLGIQLFDTVTGSSDAIAGLPLIPLLAALRQHGILPG</sequence>
<gene>
    <name evidence="5" type="ORF">IGM82_08020</name>
</gene>
<dbReference type="PANTHER" id="PTHR43213">
    <property type="entry name" value="BIFUNCTIONAL DTTP/UTP PYROPHOSPHATASE/METHYLTRANSFERASE PROTEIN-RELATED"/>
    <property type="match status" value="1"/>
</dbReference>
<comment type="catalytic activity">
    <reaction evidence="4">
        <text>a 2'-deoxyribonucleoside 5'-triphosphate + H2O = a 2'-deoxyribonucleoside 5'-phosphate + diphosphate + H(+)</text>
        <dbReference type="Rhea" id="RHEA:44644"/>
        <dbReference type="ChEBI" id="CHEBI:15377"/>
        <dbReference type="ChEBI" id="CHEBI:15378"/>
        <dbReference type="ChEBI" id="CHEBI:33019"/>
        <dbReference type="ChEBI" id="CHEBI:61560"/>
        <dbReference type="ChEBI" id="CHEBI:65317"/>
        <dbReference type="EC" id="3.6.1.9"/>
    </reaction>
</comment>
<comment type="subcellular location">
    <subcellularLocation>
        <location evidence="4">Cytoplasm</location>
    </subcellularLocation>
</comment>
<keyword evidence="2 4" id="KW-0378">Hydrolase</keyword>
<comment type="function">
    <text evidence="4">Nucleoside triphosphate pyrophosphatase. May have a dual role in cell division arrest and in preventing the incorporation of modified nucleotides into cellular nucleic acids.</text>
</comment>
<protein>
    <recommendedName>
        <fullName evidence="4">Nucleoside triphosphate pyrophosphatase</fullName>
        <ecNumber evidence="4">3.6.1.9</ecNumber>
    </recommendedName>
    <alternativeName>
        <fullName evidence="4">Nucleotide pyrophosphatase</fullName>
        <shortName evidence="4">Nucleotide PPase</shortName>
    </alternativeName>
</protein>
<dbReference type="SUPFAM" id="SSF52972">
    <property type="entry name" value="ITPase-like"/>
    <property type="match status" value="1"/>
</dbReference>
<evidence type="ECO:0000313" key="5">
    <source>
        <dbReference type="EMBL" id="MBE1724349.1"/>
    </source>
</evidence>
<evidence type="ECO:0000256" key="4">
    <source>
        <dbReference type="HAMAP-Rule" id="MF_00528"/>
    </source>
</evidence>
<dbReference type="EMBL" id="JADAQV010000004">
    <property type="protein sequence ID" value="MBE1724349.1"/>
    <property type="molecule type" value="Genomic_DNA"/>
</dbReference>
<keyword evidence="3 4" id="KW-0546">Nucleotide metabolism</keyword>
<comment type="cofactor">
    <cofactor evidence="1 4">
        <name>a divalent metal cation</name>
        <dbReference type="ChEBI" id="CHEBI:60240"/>
    </cofactor>
</comment>
<name>A0ABR9MS59_9PROT</name>
<proteinExistence type="inferred from homology"/>
<comment type="catalytic activity">
    <reaction evidence="4">
        <text>a ribonucleoside 5'-triphosphate + H2O = a ribonucleoside 5'-phosphate + diphosphate + H(+)</text>
        <dbReference type="Rhea" id="RHEA:23996"/>
        <dbReference type="ChEBI" id="CHEBI:15377"/>
        <dbReference type="ChEBI" id="CHEBI:15378"/>
        <dbReference type="ChEBI" id="CHEBI:33019"/>
        <dbReference type="ChEBI" id="CHEBI:58043"/>
        <dbReference type="ChEBI" id="CHEBI:61557"/>
        <dbReference type="EC" id="3.6.1.9"/>
    </reaction>
</comment>
<reference evidence="5 6" key="1">
    <citation type="submission" date="2020-09" db="EMBL/GenBank/DDBJ databases">
        <title>Bombella mellium and Bombella favum sp. nov., two novel species isolated from honey of Apis mellifera.</title>
        <authorList>
            <person name="Hilgarth M."/>
            <person name="Redwitz J."/>
            <person name="Ehrmann M.A."/>
            <person name="Vogel R.F."/>
            <person name="Jakob F."/>
        </authorList>
    </citation>
    <scope>NUCLEOTIDE SEQUENCE [LARGE SCALE GENOMIC DNA]</scope>
    <source>
        <strain evidence="5 6">MRM1</strain>
    </source>
</reference>
<dbReference type="InterPro" id="IPR029001">
    <property type="entry name" value="ITPase-like_fam"/>
</dbReference>
<keyword evidence="6" id="KW-1185">Reference proteome</keyword>
<comment type="caution">
    <text evidence="5">The sequence shown here is derived from an EMBL/GenBank/DDBJ whole genome shotgun (WGS) entry which is preliminary data.</text>
</comment>
<dbReference type="PANTHER" id="PTHR43213:SF5">
    <property type="entry name" value="BIFUNCTIONAL DTTP_UTP PYROPHOSPHATASE_METHYLTRANSFERASE PROTEIN-RELATED"/>
    <property type="match status" value="1"/>
</dbReference>
<dbReference type="InterPro" id="IPR003697">
    <property type="entry name" value="Maf-like"/>
</dbReference>